<keyword evidence="1" id="KW-0489">Methyltransferase</keyword>
<dbReference type="Pfam" id="PF13578">
    <property type="entry name" value="Methyltransf_24"/>
    <property type="match status" value="1"/>
</dbReference>
<gene>
    <name evidence="1" type="primary">smtA</name>
    <name evidence="1" type="ordered locus">Minf_0357</name>
</gene>
<dbReference type="eggNOG" id="COG4122">
    <property type="taxonomic scope" value="Bacteria"/>
</dbReference>
<sequence>MKNTKDTLVKEPTLILLLSACLWAAFSFRNEKGWSNVYAKPYVFTSNTFTDRIPFWTKDLEEFKGKPAIQFLEIGTFEGRSALWVLENILTDPTSSLTVIDTFDGPYYKTFLHNVNLSGQSARFKILAGYSTEKIKEVPLHSIDFAYIDGSADGNVMFEDLKNAWDRVKVGGIILCNRYRLTPHLRRVFGLHSGDPGPREAIDRFIAAFKPYISIIDFQPNFVVLRKLQEATPASQRIGRTKDPVIK</sequence>
<accession>B3DYD8</accession>
<reference evidence="1 2" key="1">
    <citation type="journal article" date="2008" name="Biol. Direct">
        <title>Complete genome sequence of the extremely acidophilic methanotroph isolate V4, Methylacidiphilum infernorum, a representative of the bacterial phylum Verrucomicrobia.</title>
        <authorList>
            <person name="Hou S."/>
            <person name="Makarova K.S."/>
            <person name="Saw J.H."/>
            <person name="Senin P."/>
            <person name="Ly B.V."/>
            <person name="Zhou Z."/>
            <person name="Ren Y."/>
            <person name="Wang J."/>
            <person name="Galperin M.Y."/>
            <person name="Omelchenko M.V."/>
            <person name="Wolf Y.I."/>
            <person name="Yutin N."/>
            <person name="Koonin E.V."/>
            <person name="Stott M.B."/>
            <person name="Mountain B.W."/>
            <person name="Crowe M.A."/>
            <person name="Smirnova A.V."/>
            <person name="Dunfield P.F."/>
            <person name="Feng L."/>
            <person name="Wang L."/>
            <person name="Alam M."/>
        </authorList>
    </citation>
    <scope>NUCLEOTIDE SEQUENCE [LARGE SCALE GENOMIC DNA]</scope>
    <source>
        <strain evidence="2">Isolate V4</strain>
    </source>
</reference>
<dbReference type="RefSeq" id="WP_012462697.1">
    <property type="nucleotide sequence ID" value="NC_010794.1"/>
</dbReference>
<evidence type="ECO:0000313" key="1">
    <source>
        <dbReference type="EMBL" id="ACD82415.1"/>
    </source>
</evidence>
<dbReference type="Proteomes" id="UP000009149">
    <property type="component" value="Chromosome"/>
</dbReference>
<dbReference type="GO" id="GO:0032259">
    <property type="term" value="P:methylation"/>
    <property type="evidence" value="ECO:0007669"/>
    <property type="project" value="UniProtKB-KW"/>
</dbReference>
<dbReference type="OrthoDB" id="174925at2"/>
<dbReference type="GO" id="GO:0008168">
    <property type="term" value="F:methyltransferase activity"/>
    <property type="evidence" value="ECO:0007669"/>
    <property type="project" value="UniProtKB-KW"/>
</dbReference>
<organism evidence="1 2">
    <name type="scientific">Methylacidiphilum infernorum (isolate V4)</name>
    <name type="common">Methylokorus infernorum (strain V4)</name>
    <dbReference type="NCBI Taxonomy" id="481448"/>
    <lineage>
        <taxon>Bacteria</taxon>
        <taxon>Pseudomonadati</taxon>
        <taxon>Verrucomicrobiota</taxon>
        <taxon>Methylacidiphilae</taxon>
        <taxon>Methylacidiphilales</taxon>
        <taxon>Methylacidiphilaceae</taxon>
        <taxon>Methylacidiphilum (ex Ratnadevi et al. 2023)</taxon>
    </lineage>
</organism>
<keyword evidence="1" id="KW-0808">Transferase</keyword>
<proteinExistence type="predicted"/>
<dbReference type="InterPro" id="IPR029063">
    <property type="entry name" value="SAM-dependent_MTases_sf"/>
</dbReference>
<dbReference type="AlphaFoldDB" id="B3DYD8"/>
<dbReference type="KEGG" id="min:Minf_0357"/>
<dbReference type="Gene3D" id="3.40.50.150">
    <property type="entry name" value="Vaccinia Virus protein VP39"/>
    <property type="match status" value="1"/>
</dbReference>
<dbReference type="STRING" id="481448.Minf_0357"/>
<name>B3DYD8_METI4</name>
<dbReference type="HOGENOM" id="CLU_114230_0_0_0"/>
<dbReference type="SUPFAM" id="SSF53335">
    <property type="entry name" value="S-adenosyl-L-methionine-dependent methyltransferases"/>
    <property type="match status" value="1"/>
</dbReference>
<protein>
    <submittedName>
        <fullName evidence="1">SAM-dependent methyltransferase</fullName>
    </submittedName>
</protein>
<dbReference type="EMBL" id="CP000975">
    <property type="protein sequence ID" value="ACD82415.1"/>
    <property type="molecule type" value="Genomic_DNA"/>
</dbReference>
<evidence type="ECO:0000313" key="2">
    <source>
        <dbReference type="Proteomes" id="UP000009149"/>
    </source>
</evidence>